<keyword evidence="1" id="KW-1133">Transmembrane helix</keyword>
<feature type="transmembrane region" description="Helical" evidence="1">
    <location>
        <begin position="20"/>
        <end position="39"/>
    </location>
</feature>
<keyword evidence="3" id="KW-1185">Reference proteome</keyword>
<reference evidence="2 3" key="1">
    <citation type="submission" date="2020-08" db="EMBL/GenBank/DDBJ databases">
        <title>Genomic Encyclopedia of Type Strains, Phase IV (KMG-IV): sequencing the most valuable type-strain genomes for metagenomic binning, comparative biology and taxonomic classification.</title>
        <authorList>
            <person name="Goeker M."/>
        </authorList>
    </citation>
    <scope>NUCLEOTIDE SEQUENCE [LARGE SCALE GENOMIC DNA]</scope>
    <source>
        <strain evidence="2 3">DSM 100211</strain>
    </source>
</reference>
<accession>A0A7W6GMN4</accession>
<proteinExistence type="predicted"/>
<evidence type="ECO:0000256" key="1">
    <source>
        <dbReference type="SAM" id="Phobius"/>
    </source>
</evidence>
<sequence length="113" mass="12821">MRNDIPSRLTGLVGANRMRLLAVLINHELLITFSIMFGGRIDLEALEIALKELIVLRSAQFCCHRIVQITKFALLYRHRTFTHPGDHIKCPEICLGNRYADAGRADESSTCIR</sequence>
<protein>
    <submittedName>
        <fullName evidence="2">Uncharacterized protein</fullName>
    </submittedName>
</protein>
<gene>
    <name evidence="2" type="ORF">GGQ64_004365</name>
</gene>
<name>A0A7W6GMN4_9HYPH</name>
<dbReference type="EMBL" id="JACIEE010000009">
    <property type="protein sequence ID" value="MBB3979129.1"/>
    <property type="molecule type" value="Genomic_DNA"/>
</dbReference>
<organism evidence="2 3">
    <name type="scientific">Mycoplana azooxidifex</name>
    <dbReference type="NCBI Taxonomy" id="1636188"/>
    <lineage>
        <taxon>Bacteria</taxon>
        <taxon>Pseudomonadati</taxon>
        <taxon>Pseudomonadota</taxon>
        <taxon>Alphaproteobacteria</taxon>
        <taxon>Hyphomicrobiales</taxon>
        <taxon>Rhizobiaceae</taxon>
        <taxon>Mycoplana</taxon>
    </lineage>
</organism>
<dbReference type="Proteomes" id="UP000574761">
    <property type="component" value="Unassembled WGS sequence"/>
</dbReference>
<comment type="caution">
    <text evidence="2">The sequence shown here is derived from an EMBL/GenBank/DDBJ whole genome shotgun (WGS) entry which is preliminary data.</text>
</comment>
<dbReference type="AlphaFoldDB" id="A0A7W6GMN4"/>
<evidence type="ECO:0000313" key="3">
    <source>
        <dbReference type="Proteomes" id="UP000574761"/>
    </source>
</evidence>
<keyword evidence="1" id="KW-0472">Membrane</keyword>
<evidence type="ECO:0000313" key="2">
    <source>
        <dbReference type="EMBL" id="MBB3979129.1"/>
    </source>
</evidence>
<keyword evidence="1" id="KW-0812">Transmembrane</keyword>